<keyword evidence="7" id="KW-1185">Reference proteome</keyword>
<feature type="transmembrane region" description="Helical" evidence="5">
    <location>
        <begin position="82"/>
        <end position="102"/>
    </location>
</feature>
<dbReference type="GO" id="GO:0005886">
    <property type="term" value="C:plasma membrane"/>
    <property type="evidence" value="ECO:0007669"/>
    <property type="project" value="UniProtKB-SubCell"/>
</dbReference>
<feature type="transmembrane region" description="Helical" evidence="5">
    <location>
        <begin position="52"/>
        <end position="70"/>
    </location>
</feature>
<comment type="subcellular location">
    <subcellularLocation>
        <location evidence="5">Cell membrane</location>
        <topology evidence="5">Multi-pass membrane protein</topology>
    </subcellularLocation>
</comment>
<evidence type="ECO:0000256" key="5">
    <source>
        <dbReference type="HAMAP-Rule" id="MF_01874"/>
    </source>
</evidence>
<comment type="similarity">
    <text evidence="5">Belongs to the UPF0756 family.</text>
</comment>
<keyword evidence="2 5" id="KW-0812">Transmembrane</keyword>
<evidence type="ECO:0000256" key="1">
    <source>
        <dbReference type="ARBA" id="ARBA00022475"/>
    </source>
</evidence>
<dbReference type="RefSeq" id="WP_124210687.1">
    <property type="nucleotide sequence ID" value="NZ_CP016615.1"/>
</dbReference>
<keyword evidence="4 5" id="KW-0472">Membrane</keyword>
<keyword evidence="3 5" id="KW-1133">Transmembrane helix</keyword>
<proteinExistence type="inferred from homology"/>
<comment type="caution">
    <text evidence="5">Lacks conserved residue(s) required for the propagation of feature annotation.</text>
</comment>
<sequence length="150" mass="15697">MSLQFNTIALLLVILILLGLFSQNSAITISAAILLIMQQTLLSQYLPVIDKYGLKIGIIILTIGVLSPLVSGKIAMPSLTTFLNWKMFIAIIAGVAVAWLGGRGISLMTSQPVLVTGLLLGTIFGVAFLKGVPVGPLIAAGILSLLIGKV</sequence>
<dbReference type="AlphaFoldDB" id="A0A3N4VSP7"/>
<evidence type="ECO:0000313" key="7">
    <source>
        <dbReference type="Proteomes" id="UP000281691"/>
    </source>
</evidence>
<keyword evidence="1 5" id="KW-1003">Cell membrane</keyword>
<evidence type="ECO:0000256" key="2">
    <source>
        <dbReference type="ARBA" id="ARBA00022692"/>
    </source>
</evidence>
<evidence type="ECO:0000313" key="6">
    <source>
        <dbReference type="EMBL" id="RPE86136.1"/>
    </source>
</evidence>
<accession>A0A3N4VSP7</accession>
<protein>
    <recommendedName>
        <fullName evidence="5">UPF0756 membrane protein EDC46_0529</fullName>
    </recommendedName>
</protein>
<dbReference type="PANTHER" id="PTHR38452">
    <property type="entry name" value="UPF0756 MEMBRANE PROTEIN YEAL"/>
    <property type="match status" value="1"/>
</dbReference>
<dbReference type="PANTHER" id="PTHR38452:SF1">
    <property type="entry name" value="UPF0756 MEMBRANE PROTEIN YEAL"/>
    <property type="match status" value="1"/>
</dbReference>
<evidence type="ECO:0000256" key="4">
    <source>
        <dbReference type="ARBA" id="ARBA00023136"/>
    </source>
</evidence>
<evidence type="ECO:0000256" key="3">
    <source>
        <dbReference type="ARBA" id="ARBA00022989"/>
    </source>
</evidence>
<dbReference type="InterPro" id="IPR007382">
    <property type="entry name" value="UPF0756_TM"/>
</dbReference>
<dbReference type="OrthoDB" id="80306at2"/>
<dbReference type="Pfam" id="PF04284">
    <property type="entry name" value="DUF441"/>
    <property type="match status" value="1"/>
</dbReference>
<dbReference type="Proteomes" id="UP000281691">
    <property type="component" value="Unassembled WGS sequence"/>
</dbReference>
<feature type="transmembrane region" description="Helical" evidence="5">
    <location>
        <begin position="114"/>
        <end position="147"/>
    </location>
</feature>
<comment type="caution">
    <text evidence="6">The sequence shown here is derived from an EMBL/GenBank/DDBJ whole genome shotgun (WGS) entry which is preliminary data.</text>
</comment>
<dbReference type="EMBL" id="RKQP01000001">
    <property type="protein sequence ID" value="RPE86136.1"/>
    <property type="molecule type" value="Genomic_DNA"/>
</dbReference>
<name>A0A3N4VSP7_9PAST</name>
<gene>
    <name evidence="6" type="ORF">EDC46_0529</name>
</gene>
<organism evidence="6 7">
    <name type="scientific">Vespertiliibacter pulmonis</name>
    <dbReference type="NCBI Taxonomy" id="1443036"/>
    <lineage>
        <taxon>Bacteria</taxon>
        <taxon>Pseudomonadati</taxon>
        <taxon>Pseudomonadota</taxon>
        <taxon>Gammaproteobacteria</taxon>
        <taxon>Pasteurellales</taxon>
        <taxon>Pasteurellaceae</taxon>
        <taxon>Vespertiliibacter</taxon>
    </lineage>
</organism>
<reference evidence="6 7" key="1">
    <citation type="submission" date="2018-11" db="EMBL/GenBank/DDBJ databases">
        <title>Genomic Encyclopedia of Type Strains, Phase IV (KMG-IV): sequencing the most valuable type-strain genomes for metagenomic binning, comparative biology and taxonomic classification.</title>
        <authorList>
            <person name="Goeker M."/>
        </authorList>
    </citation>
    <scope>NUCLEOTIDE SEQUENCE [LARGE SCALE GENOMIC DNA]</scope>
    <source>
        <strain evidence="6 7">DSM 27238</strain>
    </source>
</reference>
<dbReference type="HAMAP" id="MF_01874">
    <property type="entry name" value="UPF0756"/>
    <property type="match status" value="1"/>
</dbReference>